<comment type="caution">
    <text evidence="1">The sequence shown here is derived from an EMBL/GenBank/DDBJ whole genome shotgun (WGS) entry which is preliminary data.</text>
</comment>
<accession>A0A4Y7T1Z8</accession>
<dbReference type="EMBL" id="QPFP01000035">
    <property type="protein sequence ID" value="TEB28021.1"/>
    <property type="molecule type" value="Genomic_DNA"/>
</dbReference>
<sequence length="231" mass="26501">MVLVGWPMINAYSTTHRSSQQLRDGVYISMPAGFAFNRYSSLVSGKLVKLAGMNPRKATVGEMDRRDPRFVHTAFFTEKGYPVLTWRVALSLLATPEEEAQAKQSEESLRALAKAWSCNHCHDFLEASEAESQTFILEHLRSRHGIAAPKILRDYFLNERCRHTYEVPSEIAIPDRNMELFKCKCTRCHQAVVEKRRFTAEGIQEHFAWVYNRDPVLGVDFVVSRTAMLME</sequence>
<protein>
    <submittedName>
        <fullName evidence="1">Uncharacterized protein</fullName>
    </submittedName>
</protein>
<reference evidence="1 2" key="1">
    <citation type="journal article" date="2019" name="Nat. Ecol. Evol.">
        <title>Megaphylogeny resolves global patterns of mushroom evolution.</title>
        <authorList>
            <person name="Varga T."/>
            <person name="Krizsan K."/>
            <person name="Foldi C."/>
            <person name="Dima B."/>
            <person name="Sanchez-Garcia M."/>
            <person name="Sanchez-Ramirez S."/>
            <person name="Szollosi G.J."/>
            <person name="Szarkandi J.G."/>
            <person name="Papp V."/>
            <person name="Albert L."/>
            <person name="Andreopoulos W."/>
            <person name="Angelini C."/>
            <person name="Antonin V."/>
            <person name="Barry K.W."/>
            <person name="Bougher N.L."/>
            <person name="Buchanan P."/>
            <person name="Buyck B."/>
            <person name="Bense V."/>
            <person name="Catcheside P."/>
            <person name="Chovatia M."/>
            <person name="Cooper J."/>
            <person name="Damon W."/>
            <person name="Desjardin D."/>
            <person name="Finy P."/>
            <person name="Geml J."/>
            <person name="Haridas S."/>
            <person name="Hughes K."/>
            <person name="Justo A."/>
            <person name="Karasinski D."/>
            <person name="Kautmanova I."/>
            <person name="Kiss B."/>
            <person name="Kocsube S."/>
            <person name="Kotiranta H."/>
            <person name="LaButti K.M."/>
            <person name="Lechner B.E."/>
            <person name="Liimatainen K."/>
            <person name="Lipzen A."/>
            <person name="Lukacs Z."/>
            <person name="Mihaltcheva S."/>
            <person name="Morgado L.N."/>
            <person name="Niskanen T."/>
            <person name="Noordeloos M.E."/>
            <person name="Ohm R.A."/>
            <person name="Ortiz-Santana B."/>
            <person name="Ovrebo C."/>
            <person name="Racz N."/>
            <person name="Riley R."/>
            <person name="Savchenko A."/>
            <person name="Shiryaev A."/>
            <person name="Soop K."/>
            <person name="Spirin V."/>
            <person name="Szebenyi C."/>
            <person name="Tomsovsky M."/>
            <person name="Tulloss R.E."/>
            <person name="Uehling J."/>
            <person name="Grigoriev I.V."/>
            <person name="Vagvolgyi C."/>
            <person name="Papp T."/>
            <person name="Martin F.M."/>
            <person name="Miettinen O."/>
            <person name="Hibbett D.S."/>
            <person name="Nagy L.G."/>
        </authorList>
    </citation>
    <scope>NUCLEOTIDE SEQUENCE [LARGE SCALE GENOMIC DNA]</scope>
    <source>
        <strain evidence="1 2">FP101781</strain>
    </source>
</reference>
<keyword evidence="2" id="KW-1185">Reference proteome</keyword>
<organism evidence="1 2">
    <name type="scientific">Coprinellus micaceus</name>
    <name type="common">Glistening ink-cap mushroom</name>
    <name type="synonym">Coprinus micaceus</name>
    <dbReference type="NCBI Taxonomy" id="71717"/>
    <lineage>
        <taxon>Eukaryota</taxon>
        <taxon>Fungi</taxon>
        <taxon>Dikarya</taxon>
        <taxon>Basidiomycota</taxon>
        <taxon>Agaricomycotina</taxon>
        <taxon>Agaricomycetes</taxon>
        <taxon>Agaricomycetidae</taxon>
        <taxon>Agaricales</taxon>
        <taxon>Agaricineae</taxon>
        <taxon>Psathyrellaceae</taxon>
        <taxon>Coprinellus</taxon>
    </lineage>
</organism>
<name>A0A4Y7T1Z8_COPMI</name>
<proteinExistence type="predicted"/>
<gene>
    <name evidence="1" type="ORF">FA13DRAFT_826041</name>
</gene>
<evidence type="ECO:0000313" key="2">
    <source>
        <dbReference type="Proteomes" id="UP000298030"/>
    </source>
</evidence>
<dbReference type="OrthoDB" id="10514386at2759"/>
<dbReference type="Proteomes" id="UP000298030">
    <property type="component" value="Unassembled WGS sequence"/>
</dbReference>
<evidence type="ECO:0000313" key="1">
    <source>
        <dbReference type="EMBL" id="TEB28021.1"/>
    </source>
</evidence>
<dbReference type="AlphaFoldDB" id="A0A4Y7T1Z8"/>